<evidence type="ECO:0000259" key="5">
    <source>
        <dbReference type="PROSITE" id="PS51194"/>
    </source>
</evidence>
<dbReference type="SUPFAM" id="SSF52540">
    <property type="entry name" value="P-loop containing nucleoside triphosphate hydrolases"/>
    <property type="match status" value="2"/>
</dbReference>
<dbReference type="CDD" id="cd18793">
    <property type="entry name" value="SF2_C_SNF"/>
    <property type="match status" value="1"/>
</dbReference>
<reference evidence="7" key="1">
    <citation type="submission" date="2017-05" db="EMBL/GenBank/DDBJ databases">
        <title>Improved OligoMM genomes.</title>
        <authorList>
            <person name="Garzetti D."/>
        </authorList>
    </citation>
    <scope>NUCLEOTIDE SEQUENCE [LARGE SCALE GENOMIC DNA]</scope>
    <source>
        <strain evidence="7">YL45</strain>
    </source>
</reference>
<keyword evidence="2" id="KW-0479">Metal-binding</keyword>
<dbReference type="Gene3D" id="3.40.50.10810">
    <property type="entry name" value="Tandem AAA-ATPase domain"/>
    <property type="match status" value="1"/>
</dbReference>
<evidence type="ECO:0000256" key="1">
    <source>
        <dbReference type="ARBA" id="ARBA00022801"/>
    </source>
</evidence>
<dbReference type="PROSITE" id="PS50966">
    <property type="entry name" value="ZF_SWIM"/>
    <property type="match status" value="1"/>
</dbReference>
<feature type="domain" description="Helicase ATP-binding" evidence="4">
    <location>
        <begin position="767"/>
        <end position="923"/>
    </location>
</feature>
<keyword evidence="1" id="KW-0378">Hydrolase</keyword>
<evidence type="ECO:0000256" key="2">
    <source>
        <dbReference type="PROSITE-ProRule" id="PRU00325"/>
    </source>
</evidence>
<organism evidence="6 7">
    <name type="scientific">Turicimonas muris</name>
    <dbReference type="NCBI Taxonomy" id="1796652"/>
    <lineage>
        <taxon>Bacteria</taxon>
        <taxon>Pseudomonadati</taxon>
        <taxon>Pseudomonadota</taxon>
        <taxon>Betaproteobacteria</taxon>
        <taxon>Burkholderiales</taxon>
        <taxon>Sutterellaceae</taxon>
        <taxon>Turicimonas</taxon>
    </lineage>
</organism>
<dbReference type="InterPro" id="IPR027417">
    <property type="entry name" value="P-loop_NTPase"/>
</dbReference>
<protein>
    <recommendedName>
        <fullName evidence="8">Helicase SNF2</fullName>
    </recommendedName>
</protein>
<dbReference type="EMBL" id="NHMP01000018">
    <property type="protein sequence ID" value="OXE44094.1"/>
    <property type="molecule type" value="Genomic_DNA"/>
</dbReference>
<dbReference type="RefSeq" id="WP_066595470.1">
    <property type="nucleotide sequence ID" value="NZ_CAJTBZ010000024.1"/>
</dbReference>
<dbReference type="Pfam" id="PF00176">
    <property type="entry name" value="SNF2-rel_dom"/>
    <property type="match status" value="1"/>
</dbReference>
<dbReference type="InterPro" id="IPR022138">
    <property type="entry name" value="DUF3670"/>
</dbReference>
<dbReference type="InterPro" id="IPR000330">
    <property type="entry name" value="SNF2_N"/>
</dbReference>
<dbReference type="Proteomes" id="UP000214610">
    <property type="component" value="Unassembled WGS sequence"/>
</dbReference>
<dbReference type="Pfam" id="PF12419">
    <property type="entry name" value="DUF3670"/>
    <property type="match status" value="1"/>
</dbReference>
<dbReference type="InterPro" id="IPR049730">
    <property type="entry name" value="SNF2/RAD54-like_C"/>
</dbReference>
<dbReference type="GO" id="GO:0016787">
    <property type="term" value="F:hydrolase activity"/>
    <property type="evidence" value="ECO:0007669"/>
    <property type="project" value="UniProtKB-KW"/>
</dbReference>
<dbReference type="InterPro" id="IPR038718">
    <property type="entry name" value="SNF2-like_sf"/>
</dbReference>
<evidence type="ECO:0000259" key="4">
    <source>
        <dbReference type="PROSITE" id="PS51192"/>
    </source>
</evidence>
<dbReference type="Gene3D" id="3.40.50.300">
    <property type="entry name" value="P-loop containing nucleotide triphosphate hydrolases"/>
    <property type="match status" value="1"/>
</dbReference>
<dbReference type="GO" id="GO:0008270">
    <property type="term" value="F:zinc ion binding"/>
    <property type="evidence" value="ECO:0007669"/>
    <property type="project" value="UniProtKB-KW"/>
</dbReference>
<gene>
    <name evidence="6" type="ORF">ADH67_13110</name>
</gene>
<keyword evidence="2" id="KW-0862">Zinc</keyword>
<dbReference type="AlphaFoldDB" id="A0A227K9W0"/>
<dbReference type="Pfam" id="PF04434">
    <property type="entry name" value="SWIM"/>
    <property type="match status" value="1"/>
</dbReference>
<accession>A0A227K9W0</accession>
<evidence type="ECO:0000313" key="6">
    <source>
        <dbReference type="EMBL" id="OXE44094.1"/>
    </source>
</evidence>
<dbReference type="SMART" id="SM00487">
    <property type="entry name" value="DEXDc"/>
    <property type="match status" value="1"/>
</dbReference>
<dbReference type="PANTHER" id="PTHR10799">
    <property type="entry name" value="SNF2/RAD54 HELICASE FAMILY"/>
    <property type="match status" value="1"/>
</dbReference>
<dbReference type="InterPro" id="IPR014001">
    <property type="entry name" value="Helicase_ATP-bd"/>
</dbReference>
<feature type="domain" description="Helicase C-terminal" evidence="5">
    <location>
        <begin position="1055"/>
        <end position="1222"/>
    </location>
</feature>
<evidence type="ECO:0000313" key="7">
    <source>
        <dbReference type="Proteomes" id="UP000214610"/>
    </source>
</evidence>
<evidence type="ECO:0008006" key="8">
    <source>
        <dbReference type="Google" id="ProtNLM"/>
    </source>
</evidence>
<dbReference type="PROSITE" id="PS51192">
    <property type="entry name" value="HELICASE_ATP_BIND_1"/>
    <property type="match status" value="1"/>
</dbReference>
<dbReference type="GO" id="GO:0004386">
    <property type="term" value="F:helicase activity"/>
    <property type="evidence" value="ECO:0007669"/>
    <property type="project" value="UniProtKB-KW"/>
</dbReference>
<dbReference type="InterPro" id="IPR001650">
    <property type="entry name" value="Helicase_C-like"/>
</dbReference>
<comment type="caution">
    <text evidence="6">The sequence shown here is derived from an EMBL/GenBank/DDBJ whole genome shotgun (WGS) entry which is preliminary data.</text>
</comment>
<name>A0A227K9W0_9BURK</name>
<evidence type="ECO:0000259" key="3">
    <source>
        <dbReference type="PROSITE" id="PS50966"/>
    </source>
</evidence>
<keyword evidence="2" id="KW-0863">Zinc-finger</keyword>
<dbReference type="GO" id="GO:0005524">
    <property type="term" value="F:ATP binding"/>
    <property type="evidence" value="ECO:0007669"/>
    <property type="project" value="InterPro"/>
</dbReference>
<dbReference type="GeneID" id="78362899"/>
<proteinExistence type="predicted"/>
<dbReference type="PROSITE" id="PS51194">
    <property type="entry name" value="HELICASE_CTER"/>
    <property type="match status" value="1"/>
</dbReference>
<dbReference type="SMART" id="SM00490">
    <property type="entry name" value="HELICc"/>
    <property type="match status" value="1"/>
</dbReference>
<keyword evidence="7" id="KW-1185">Reference proteome</keyword>
<feature type="domain" description="SWIM-type" evidence="3">
    <location>
        <begin position="116"/>
        <end position="147"/>
    </location>
</feature>
<sequence length="1224" mass="139044">MARTEYGTTWWGKQWLSALSNIDYENRIPRGKSYANTGKVLSVKIDPARRVIKARVKGHYDPYYRVRIKLPSFSENQVKKLIKQIANSPLVLVKLASRQLDPKVLNICEKLGIHLFPTSWHDLEMECSCPDYAVPCKHIAAVMYVLSKEIDSNPFILFTLRGIDLIKELEKEGIHIKRAKKAELPSWQNLLTRQNPIEQAQKTDAFDVSTPEGRASWLENLNKLTFAKFNFDPESILKVLPEKPAGYIHGDLRALTGKVMREAGKIADQQIRNISERTAPTFSGEHEMICVNTWGQTRVSEALSWQEYDLGKKGLVQRYVGAKREDGTQVYYHEMFSGFLNHKRLSSTPETIEALYDAWMIASKLVAAGAIVPTIYQPVPECFAVKWVPAVSEQMIGELVGRLGFLLKGLDPKEFEILKAPEAVDNQVLGEIVLGGFIQSYIEKAFSTLIGTGKDIYEQAALFGGEFIDVEDDPEASASRLRLTDWLSSLTIAREELRPVLTIKDLIADENKAETTKEAFERSISIELGFNLEQSKGRQKSLDYFTFKDFMTKEELGQYKFDAMKISSKLSDHCPELYALLRDTRAQTQLTMEELTPLVFDSLPALSLLGVSLVLPKSLQTLLKPAVKLELELPEEWEESTGLLGLASLLDFDWKMAVGNRKISQQEESELFKQAGKIVRFHDEFLFVDPVQIAQIKKKLAGKNTELNTMGLIRAILSGHTEDSDVVLGESVKKALAKLFKDSEAPLPATINAKLRDYQERGYRWMLRNMKIGVGSILADDMGLGKTLQVLSVLESMRSRDEFKNRPALVVVPTTLLTNWIREAQKFTPQLKILPFYGPQRVFQEDADVILTTYGTLRRAPEIKKKEFKLLVLDEAQAIKNHKTSTWKTVRGLKADHCIAMSGTPVENRLLEYWAIMEAANPGLLGVERKFKKEYADPIEVSHNQAVADQFKRLTEPFILRRLKSDKSIIKDLPDKIVKDDYCVLTPEQAALYQETVDKNLALINEGMDRFERSALVIQMIMQLKQICNAPIQFEKSSPFKGPEYSGKMERLFAILDDLFEADKKVLIFTQFRQMGHLLEQWLKERYGEEPQFIHGGLSVKQRQELVDSFQNDRSRRMMILSLKAAGTGLNLTAASAVIHFDLWWNPAVENQATDRAYRIGQKKNVTVYRFITANSFEEKINTLIESKKALAEMTVATGEHWITELDNKQLEEIFTLSENLSAQ</sequence>
<dbReference type="Pfam" id="PF00271">
    <property type="entry name" value="Helicase_C"/>
    <property type="match status" value="1"/>
</dbReference>
<dbReference type="InterPro" id="IPR007527">
    <property type="entry name" value="Znf_SWIM"/>
</dbReference>